<accession>A0ABR2L6Y0</accession>
<dbReference type="Pfam" id="PF13306">
    <property type="entry name" value="LRR_5"/>
    <property type="match status" value="1"/>
</dbReference>
<evidence type="ECO:0008006" key="3">
    <source>
        <dbReference type="Google" id="ProtNLM"/>
    </source>
</evidence>
<gene>
    <name evidence="1" type="ORF">M9Y10_001415</name>
</gene>
<keyword evidence="2" id="KW-1185">Reference proteome</keyword>
<evidence type="ECO:0000313" key="1">
    <source>
        <dbReference type="EMBL" id="KAK8899114.1"/>
    </source>
</evidence>
<reference evidence="1 2" key="1">
    <citation type="submission" date="2024-04" db="EMBL/GenBank/DDBJ databases">
        <title>Tritrichomonas musculus Genome.</title>
        <authorList>
            <person name="Alves-Ferreira E."/>
            <person name="Grigg M."/>
            <person name="Lorenzi H."/>
            <person name="Galac M."/>
        </authorList>
    </citation>
    <scope>NUCLEOTIDE SEQUENCE [LARGE SCALE GENOMIC DNA]</scope>
    <source>
        <strain evidence="1 2">EAF2021</strain>
    </source>
</reference>
<sequence>MKRITISSSVTKICKLSFDDISPSIQLSFRRIFQSIHRFSPIAKLLSFLIEQRKFLKVSSLIAANLIKVVIPNSVASIESSLFAGCSSLPEVAIPDSVIVRH</sequence>
<comment type="caution">
    <text evidence="1">The sequence shown here is derived from an EMBL/GenBank/DDBJ whole genome shotgun (WGS) entry which is preliminary data.</text>
</comment>
<dbReference type="InterPro" id="IPR032675">
    <property type="entry name" value="LRR_dom_sf"/>
</dbReference>
<dbReference type="Gene3D" id="3.80.10.10">
    <property type="entry name" value="Ribonuclease Inhibitor"/>
    <property type="match status" value="1"/>
</dbReference>
<organism evidence="1 2">
    <name type="scientific">Tritrichomonas musculus</name>
    <dbReference type="NCBI Taxonomy" id="1915356"/>
    <lineage>
        <taxon>Eukaryota</taxon>
        <taxon>Metamonada</taxon>
        <taxon>Parabasalia</taxon>
        <taxon>Tritrichomonadida</taxon>
        <taxon>Tritrichomonadidae</taxon>
        <taxon>Tritrichomonas</taxon>
    </lineage>
</organism>
<name>A0ABR2L6Y0_9EUKA</name>
<dbReference type="EMBL" id="JAPFFF010000001">
    <property type="protein sequence ID" value="KAK8899114.1"/>
    <property type="molecule type" value="Genomic_DNA"/>
</dbReference>
<protein>
    <recommendedName>
        <fullName evidence="3">Leucine-rich repeat domain-containing protein</fullName>
    </recommendedName>
</protein>
<dbReference type="Proteomes" id="UP001470230">
    <property type="component" value="Unassembled WGS sequence"/>
</dbReference>
<evidence type="ECO:0000313" key="2">
    <source>
        <dbReference type="Proteomes" id="UP001470230"/>
    </source>
</evidence>
<dbReference type="InterPro" id="IPR026906">
    <property type="entry name" value="LRR_5"/>
</dbReference>
<proteinExistence type="predicted"/>